<proteinExistence type="predicted"/>
<comment type="caution">
    <text evidence="1">The sequence shown here is derived from an EMBL/GenBank/DDBJ whole genome shotgun (WGS) entry which is preliminary data.</text>
</comment>
<dbReference type="AlphaFoldDB" id="A0A9K3D084"/>
<keyword evidence="2" id="KW-1185">Reference proteome</keyword>
<protein>
    <submittedName>
        <fullName evidence="1">Uncharacterized protein</fullName>
    </submittedName>
</protein>
<gene>
    <name evidence="1" type="ORF">KIPB_008542</name>
</gene>
<sequence>MTECDSPIQFTVPTTDDIPCVEDVLSVHVDTLPVLRACQEKEREGEGEGSQGWRVAVQSLLSSPSTSWLWRRGTTGIPDSVDMVCVVDGPSGVERQRGGVPDLSCVPALAPSAPDYPCIYIPILISHDVQSLMSLLAPTLSHAVETQKMVVINAGGILCGSLSHLKDMGCVLPVPCYRSHTSLVTYHSSAFPPMVEIEEWLEYSQH</sequence>
<reference evidence="1 2" key="1">
    <citation type="journal article" date="2018" name="PLoS ONE">
        <title>The draft genome of Kipferlia bialata reveals reductive genome evolution in fornicate parasites.</title>
        <authorList>
            <person name="Tanifuji G."/>
            <person name="Takabayashi S."/>
            <person name="Kume K."/>
            <person name="Takagi M."/>
            <person name="Nakayama T."/>
            <person name="Kamikawa R."/>
            <person name="Inagaki Y."/>
            <person name="Hashimoto T."/>
        </authorList>
    </citation>
    <scope>NUCLEOTIDE SEQUENCE [LARGE SCALE GENOMIC DNA]</scope>
    <source>
        <strain evidence="1">NY0173</strain>
    </source>
</reference>
<dbReference type="Proteomes" id="UP000265618">
    <property type="component" value="Unassembled WGS sequence"/>
</dbReference>
<organism evidence="1 2">
    <name type="scientific">Kipferlia bialata</name>
    <dbReference type="NCBI Taxonomy" id="797122"/>
    <lineage>
        <taxon>Eukaryota</taxon>
        <taxon>Metamonada</taxon>
        <taxon>Carpediemonas-like organisms</taxon>
        <taxon>Kipferlia</taxon>
    </lineage>
</organism>
<name>A0A9K3D084_9EUKA</name>
<dbReference type="EMBL" id="BDIP01002672">
    <property type="protein sequence ID" value="GIQ86649.1"/>
    <property type="molecule type" value="Genomic_DNA"/>
</dbReference>
<accession>A0A9K3D084</accession>
<evidence type="ECO:0000313" key="1">
    <source>
        <dbReference type="EMBL" id="GIQ86649.1"/>
    </source>
</evidence>
<evidence type="ECO:0000313" key="2">
    <source>
        <dbReference type="Proteomes" id="UP000265618"/>
    </source>
</evidence>